<proteinExistence type="predicted"/>
<reference evidence="1" key="1">
    <citation type="submission" date="2018-10" db="EMBL/GenBank/DDBJ databases">
        <title>Acidithiobacillus sulfuriphilus sp. nov.: an extremely acidophilic sulfur-oxidizing chemolithotroph isolated from a neutral pH environment.</title>
        <authorList>
            <person name="Falagan C."/>
            <person name="Moya-Beltran A."/>
            <person name="Quatrini R."/>
            <person name="Johnson D.B."/>
        </authorList>
    </citation>
    <scope>NUCLEOTIDE SEQUENCE [LARGE SCALE GENOMIC DNA]</scope>
    <source>
        <strain evidence="1">CJ-2</strain>
    </source>
</reference>
<evidence type="ECO:0000313" key="1">
    <source>
        <dbReference type="EMBL" id="RNF57809.1"/>
    </source>
</evidence>
<dbReference type="EMBL" id="RIZI01000195">
    <property type="protein sequence ID" value="RNF57809.1"/>
    <property type="molecule type" value="Genomic_DNA"/>
</dbReference>
<dbReference type="RefSeq" id="WP_123106260.1">
    <property type="nucleotide sequence ID" value="NZ_CP127527.1"/>
</dbReference>
<protein>
    <submittedName>
        <fullName evidence="1">Uncharacterized protein</fullName>
    </submittedName>
</protein>
<sequence>MKVHNYRTKTARMLRECFHLEMDLFACQMREYKDRRKDSPFHQIRGRMSEVARDAVAQAMGPS</sequence>
<dbReference type="AlphaFoldDB" id="A0A3M8QNH1"/>
<accession>A0A3M8QNH1</accession>
<organism evidence="1">
    <name type="scientific">Acidithiobacillus sulfuriphilus</name>
    <dbReference type="NCBI Taxonomy" id="1867749"/>
    <lineage>
        <taxon>Bacteria</taxon>
        <taxon>Pseudomonadati</taxon>
        <taxon>Pseudomonadota</taxon>
        <taxon>Acidithiobacillia</taxon>
        <taxon>Acidithiobacillales</taxon>
        <taxon>Acidithiobacillaceae</taxon>
        <taxon>Acidithiobacillus</taxon>
    </lineage>
</organism>
<name>A0A3M8QNH1_9PROT</name>
<gene>
    <name evidence="1" type="ORF">EC580_14400</name>
</gene>
<comment type="caution">
    <text evidence="1">The sequence shown here is derived from an EMBL/GenBank/DDBJ whole genome shotgun (WGS) entry which is preliminary data.</text>
</comment>